<proteinExistence type="predicted"/>
<name>A0ACB8VFS8_9TELE</name>
<gene>
    <name evidence="1" type="ORF">L3Q82_018497</name>
</gene>
<evidence type="ECO:0000313" key="2">
    <source>
        <dbReference type="Proteomes" id="UP000831701"/>
    </source>
</evidence>
<comment type="caution">
    <text evidence="1">The sequence shown here is derived from an EMBL/GenBank/DDBJ whole genome shotgun (WGS) entry which is preliminary data.</text>
</comment>
<dbReference type="Proteomes" id="UP000831701">
    <property type="component" value="Chromosome 22"/>
</dbReference>
<sequence>MAEKFRRAFTNITAKTHATDKPGVMESSALQELPVILMLLEVTANAGEKIGTLIDLASDTNYITHRAARRLNLCSEKITLVVHGVGGMAMKVKTKRYFLRVRVKTPTGTERAHELVCYGLDEIAKVHRAIKPEQLKKFFPETSLEDLHRPERIELLISHRKTVGGAHPDLFEDVEMATHTSETHFARSMRATAVKYQELTKEFKAETRTTAADREFIDWWKWDSIGAACEPKCGGCRCGNCQPGGKEMTLSEERELEILKKGLTYVKADAHSSEPHWDTKYPWIEDPSSLPNNRSGVEATFLRTEKQLKKEPEWRVAYGAQVHEMVERRAAKKLTREMIANWRGPVWYVSHLVAPNPHSVTTPVRLVWNSSQRFKGVSMNDLLLKGPDVLNPIRAVLLRFRRGVYAALGDIKKMYNSVWLEDLEMHLHRFLWRDAEDGDIEEYAITRVNIGDRPAGCIAQLAMRETAKLSMFTHLEEECRILEEDSYVDDILTSHNDLEKLDENTKRVEEILKVGGFFLKPWVRSGQSGRQEHVSGKPQPSSDRVLILPNQMREEDNKALGVGYLVESDRLYPMTSVNFSKRRKKMRVGQNLQGEELREEAIQLFEDYTRLSQITFHRSLTPGNWIGKPWGVTFSDGSDQSYGAVVYFRWETTQGVEVRLVESKAKLTPLDQKGEPVKAETCGAVYAVRLRRYIEKHSRMEIGKWLHLLDSQTVLGAIQRDSYGYQTFFANRVGEIQKSTSVDDWWWISGDLNVADIITRGATPADLQENSVWQNGPEFLKQPVKEWPKKSAKEVTAYAKEGIDRLQRKSFSAALTRSQVKKNRGDVPSGAAMPSSPVVTVKDEKDHDVVQSSPEGNKPKSPVRRPPAGSAVRQLIDIKKYSSLSKLIRVIAWVWRAAMKWKMVLTKNSVTASSRPKWEEISSAEVKCRTKQAVLTVSEYEDAQRDLFLAAQEDAVFHDTTLNRLTVYKDKETGLLVCGGRYQIFNDEKTTVPILPYDSWLSTLLAQGAHNANHEEIAGTLLRMRKKAWVVKGRKVAQKIVDSCVTCRKARAKKCQQIMSDLPSERITPARPFEYTTVDLFGPYEVKDEVRKKVRLKVWGIVFCCMASRALHTDIVSDQSSEGFLLAYKRFTALRGHPKKLWSDPGKNFVGARPALRDLYIFLDQLEKSEIENEASKHGTEWNWKFHPADSPHRNGAAEAAVHTVKRALHNLGGDGCFTWGEFQTFLYMAANLANERPIDARTQSREDCVDYISPNSLLLGRSGPRGDLGSFEFEGYAYKRLRAIQTEVDRFWRKWSQLAGPNLFIRSKWHTAHRNVAIGDVVWLADQNALRGQYKLARVISVNTDKKGIVRDVHVRTFPSYPVSTMKSEQKKEKKLLTKIPSTVLHRDVRRVIDRSTTCRRTEAKP</sequence>
<accession>A0ACB8VFS8</accession>
<organism evidence="1 2">
    <name type="scientific">Scortum barcoo</name>
    <name type="common">barcoo grunter</name>
    <dbReference type="NCBI Taxonomy" id="214431"/>
    <lineage>
        <taxon>Eukaryota</taxon>
        <taxon>Metazoa</taxon>
        <taxon>Chordata</taxon>
        <taxon>Craniata</taxon>
        <taxon>Vertebrata</taxon>
        <taxon>Euteleostomi</taxon>
        <taxon>Actinopterygii</taxon>
        <taxon>Neopterygii</taxon>
        <taxon>Teleostei</taxon>
        <taxon>Neoteleostei</taxon>
        <taxon>Acanthomorphata</taxon>
        <taxon>Eupercaria</taxon>
        <taxon>Centrarchiformes</taxon>
        <taxon>Terapontoidei</taxon>
        <taxon>Terapontidae</taxon>
        <taxon>Scortum</taxon>
    </lineage>
</organism>
<protein>
    <submittedName>
        <fullName evidence="1">Uncharacterized protein</fullName>
    </submittedName>
</protein>
<evidence type="ECO:0000313" key="1">
    <source>
        <dbReference type="EMBL" id="KAI3354310.1"/>
    </source>
</evidence>
<keyword evidence="2" id="KW-1185">Reference proteome</keyword>
<dbReference type="EMBL" id="CM041552">
    <property type="protein sequence ID" value="KAI3354310.1"/>
    <property type="molecule type" value="Genomic_DNA"/>
</dbReference>
<reference evidence="1" key="1">
    <citation type="submission" date="2022-04" db="EMBL/GenBank/DDBJ databases">
        <title>Jade perch genome.</title>
        <authorList>
            <person name="Chao B."/>
        </authorList>
    </citation>
    <scope>NUCLEOTIDE SEQUENCE</scope>
    <source>
        <strain evidence="1">CB-2022</strain>
    </source>
</reference>